<feature type="compositionally biased region" description="Basic and acidic residues" evidence="1">
    <location>
        <begin position="71"/>
        <end position="80"/>
    </location>
</feature>
<reference evidence="2" key="1">
    <citation type="submission" date="2020-09" db="EMBL/GenBank/DDBJ databases">
        <title>Genome-Enabled Discovery of Anthraquinone Biosynthesis in Senna tora.</title>
        <authorList>
            <person name="Kang S.-H."/>
            <person name="Pandey R.P."/>
            <person name="Lee C.-M."/>
            <person name="Sim J.-S."/>
            <person name="Jeong J.-T."/>
            <person name="Choi B.-S."/>
            <person name="Jung M."/>
            <person name="Ginzburg D."/>
            <person name="Zhao K."/>
            <person name="Won S.Y."/>
            <person name="Oh T.-J."/>
            <person name="Yu Y."/>
            <person name="Kim N.-H."/>
            <person name="Lee O.R."/>
            <person name="Lee T.-H."/>
            <person name="Bashyal P."/>
            <person name="Kim T.-S."/>
            <person name="Lee W.-H."/>
            <person name="Kawkins C."/>
            <person name="Kim C.-K."/>
            <person name="Kim J.S."/>
            <person name="Ahn B.O."/>
            <person name="Rhee S.Y."/>
            <person name="Sohng J.K."/>
        </authorList>
    </citation>
    <scope>NUCLEOTIDE SEQUENCE</scope>
    <source>
        <tissue evidence="2">Leaf</tissue>
    </source>
</reference>
<gene>
    <name evidence="2" type="ORF">G2W53_040980</name>
</gene>
<sequence length="80" mass="9193">MDIGSHDTRVTTYGIQVTTEVDFPTNMNKNKKEKEKYNVPGFKDHSKQQQHGKHKKCGPRVVTHQHGGRNPKLDNSEHIE</sequence>
<proteinExistence type="predicted"/>
<feature type="region of interest" description="Disordered" evidence="1">
    <location>
        <begin position="24"/>
        <end position="80"/>
    </location>
</feature>
<dbReference type="AlphaFoldDB" id="A0A834SR61"/>
<evidence type="ECO:0000313" key="2">
    <source>
        <dbReference type="EMBL" id="KAF7801869.1"/>
    </source>
</evidence>
<dbReference type="Proteomes" id="UP000634136">
    <property type="component" value="Unassembled WGS sequence"/>
</dbReference>
<organism evidence="2 3">
    <name type="scientific">Senna tora</name>
    <dbReference type="NCBI Taxonomy" id="362788"/>
    <lineage>
        <taxon>Eukaryota</taxon>
        <taxon>Viridiplantae</taxon>
        <taxon>Streptophyta</taxon>
        <taxon>Embryophyta</taxon>
        <taxon>Tracheophyta</taxon>
        <taxon>Spermatophyta</taxon>
        <taxon>Magnoliopsida</taxon>
        <taxon>eudicotyledons</taxon>
        <taxon>Gunneridae</taxon>
        <taxon>Pentapetalae</taxon>
        <taxon>rosids</taxon>
        <taxon>fabids</taxon>
        <taxon>Fabales</taxon>
        <taxon>Fabaceae</taxon>
        <taxon>Caesalpinioideae</taxon>
        <taxon>Cassia clade</taxon>
        <taxon>Senna</taxon>
    </lineage>
</organism>
<accession>A0A834SR61</accession>
<dbReference type="EMBL" id="JAAIUW010000013">
    <property type="protein sequence ID" value="KAF7801869.1"/>
    <property type="molecule type" value="Genomic_DNA"/>
</dbReference>
<comment type="caution">
    <text evidence="2">The sequence shown here is derived from an EMBL/GenBank/DDBJ whole genome shotgun (WGS) entry which is preliminary data.</text>
</comment>
<protein>
    <submittedName>
        <fullName evidence="2">Uncharacterized protein</fullName>
    </submittedName>
</protein>
<evidence type="ECO:0000256" key="1">
    <source>
        <dbReference type="SAM" id="MobiDB-lite"/>
    </source>
</evidence>
<feature type="compositionally biased region" description="Basic and acidic residues" evidence="1">
    <location>
        <begin position="30"/>
        <end position="47"/>
    </location>
</feature>
<name>A0A834SR61_9FABA</name>
<evidence type="ECO:0000313" key="3">
    <source>
        <dbReference type="Proteomes" id="UP000634136"/>
    </source>
</evidence>
<keyword evidence="3" id="KW-1185">Reference proteome</keyword>
<feature type="compositionally biased region" description="Basic residues" evidence="1">
    <location>
        <begin position="48"/>
        <end position="58"/>
    </location>
</feature>